<dbReference type="InterPro" id="IPR027417">
    <property type="entry name" value="P-loop_NTPase"/>
</dbReference>
<proteinExistence type="predicted"/>
<protein>
    <submittedName>
        <fullName evidence="2">DEAD/DEAH box helicase family protein</fullName>
    </submittedName>
</protein>
<dbReference type="PANTHER" id="PTHR47396:SF1">
    <property type="entry name" value="ATP-DEPENDENT HELICASE IRC3-RELATED"/>
    <property type="match status" value="1"/>
</dbReference>
<keyword evidence="2" id="KW-0067">ATP-binding</keyword>
<dbReference type="CDD" id="cd18032">
    <property type="entry name" value="DEXHc_RE_I_III_res"/>
    <property type="match status" value="1"/>
</dbReference>
<dbReference type="Gene3D" id="3.90.1570.30">
    <property type="match status" value="1"/>
</dbReference>
<dbReference type="Pfam" id="PF00271">
    <property type="entry name" value="Helicase_C"/>
    <property type="match status" value="1"/>
</dbReference>
<name>A0A7H0HRL6_9ACTN</name>
<reference evidence="2 3" key="1">
    <citation type="submission" date="2020-08" db="EMBL/GenBank/DDBJ databases">
        <title>A novel species.</title>
        <authorList>
            <person name="Gao J."/>
        </authorList>
    </citation>
    <scope>NUCLEOTIDE SEQUENCE [LARGE SCALE GENOMIC DNA]</scope>
    <source>
        <strain evidence="2 3">CRPJ-33</strain>
    </source>
</reference>
<dbReference type="REBASE" id="446455">
    <property type="entry name" value="Ssp33ORF9680P"/>
</dbReference>
<dbReference type="Gene3D" id="3.40.50.300">
    <property type="entry name" value="P-loop containing nucleotide triphosphate hydrolases"/>
    <property type="match status" value="2"/>
</dbReference>
<dbReference type="InterPro" id="IPR014001">
    <property type="entry name" value="Helicase_ATP-bd"/>
</dbReference>
<feature type="domain" description="Helicase ATP-binding" evidence="1">
    <location>
        <begin position="179"/>
        <end position="344"/>
    </location>
</feature>
<dbReference type="RefSeq" id="WP_187740348.1">
    <property type="nucleotide sequence ID" value="NZ_CP060825.1"/>
</dbReference>
<dbReference type="Proteomes" id="UP000516230">
    <property type="component" value="Chromosome"/>
</dbReference>
<dbReference type="InterPro" id="IPR013670">
    <property type="entry name" value="EcoEI_R_C_dom"/>
</dbReference>
<sequence>MASAGGLTEQETCRAFVLPALSVAGWSKDQIREQYSINDGKLVVSPRRHRRERALIADYVLEYRDDVPLAVVEAKRTSVDVAAGIEQAKRYARRLGLPLAYATNGIEIWEIEIGGNRHRVSSFPSPEELWQRYCGEKKITTELERELILAQFDHRLRNNDLTPKRPRYYQRRAVNEALLAIARGQTRILLTLATGTGKTMVAFQLVSKLRESGWTGGEKPRVLYLADRNILVDQPKDDYFEPVFGDVVHKISGGVQRARQIFFALYQSLDSSRGDEAALFSQYPPGYFHLIIVDECHRGSSAEEGRWRGILNHFSQAVQLGLTATPIADSDRHTYGYFGEPVYEYSLKDGIEDGFLAPYRLRRVHLNVDMTGFKPEPGQLDTSGNPIPDQVYTQRHYEKALAIEERTEEVARYLTSYLTDTDRMAKTIVFCENNDHAHRMVAALNQANLDLVARYPDYVCRITDDDGKPGRELLDRFRRDDTDEPVIAVTSQMLTTGVDIPSARNIVIVRRINSMPQFKQIIGRGTRLCLDIDKGSFDIIDFVDATVLFNDPEFDGPPLRVINDRTDQQGELIEREELESPDGPAEEVAEPEVDFQSGDGGVLPADDDGTVVTDEDRVDEIQSSGTRRIYVNGVEVFVWNDMHYQLHPDGQSMRMVQYREYVHDRVLELKLSPTDLRTQWATAKSRNTLRERLSGEEIGITEEDLLRKLDHPEADPVDLLINAAWELPLISRSERAHRVRREHDQFLKSFAPEAREVLDALLDRFAEKGAAELEASALRVPPFQQLGTIRQLAARFGGAPQMHEAIDDLGKRIFDVA</sequence>
<organism evidence="2 3">
    <name type="scientific">Streptomyces genisteinicus</name>
    <dbReference type="NCBI Taxonomy" id="2768068"/>
    <lineage>
        <taxon>Bacteria</taxon>
        <taxon>Bacillati</taxon>
        <taxon>Actinomycetota</taxon>
        <taxon>Actinomycetes</taxon>
        <taxon>Kitasatosporales</taxon>
        <taxon>Streptomycetaceae</taxon>
        <taxon>Streptomyces</taxon>
    </lineage>
</organism>
<dbReference type="Pfam" id="PF08463">
    <property type="entry name" value="EcoEI_R_C"/>
    <property type="match status" value="1"/>
</dbReference>
<accession>A0A7H0HRL6</accession>
<dbReference type="GO" id="GO:0006304">
    <property type="term" value="P:DNA modification"/>
    <property type="evidence" value="ECO:0007669"/>
    <property type="project" value="InterPro"/>
</dbReference>
<dbReference type="KEGG" id="sgj:IAG43_09695"/>
<evidence type="ECO:0000259" key="1">
    <source>
        <dbReference type="PROSITE" id="PS51192"/>
    </source>
</evidence>
<dbReference type="NCBIfam" id="NF046051">
    <property type="entry name" value="restrict_EcoAI"/>
    <property type="match status" value="1"/>
</dbReference>
<dbReference type="InterPro" id="IPR050742">
    <property type="entry name" value="Helicase_Restrict-Modif_Enz"/>
</dbReference>
<dbReference type="Pfam" id="PF04851">
    <property type="entry name" value="ResIII"/>
    <property type="match status" value="1"/>
</dbReference>
<keyword evidence="2" id="KW-0347">Helicase</keyword>
<dbReference type="AlphaFoldDB" id="A0A7H0HRL6"/>
<dbReference type="EMBL" id="CP060825">
    <property type="protein sequence ID" value="QNP63182.1"/>
    <property type="molecule type" value="Genomic_DNA"/>
</dbReference>
<dbReference type="GO" id="GO:0003677">
    <property type="term" value="F:DNA binding"/>
    <property type="evidence" value="ECO:0007669"/>
    <property type="project" value="InterPro"/>
</dbReference>
<keyword evidence="2" id="KW-0547">Nucleotide-binding</keyword>
<gene>
    <name evidence="2" type="ORF">IAG43_09695</name>
</gene>
<dbReference type="InterPro" id="IPR006935">
    <property type="entry name" value="Helicase/UvrB_N"/>
</dbReference>
<dbReference type="GO" id="GO:0004386">
    <property type="term" value="F:helicase activity"/>
    <property type="evidence" value="ECO:0007669"/>
    <property type="project" value="UniProtKB-KW"/>
</dbReference>
<dbReference type="InterPro" id="IPR001650">
    <property type="entry name" value="Helicase_C-like"/>
</dbReference>
<evidence type="ECO:0000313" key="3">
    <source>
        <dbReference type="Proteomes" id="UP000516230"/>
    </source>
</evidence>
<dbReference type="CDD" id="cd18799">
    <property type="entry name" value="SF2_C_EcoAI-like"/>
    <property type="match status" value="1"/>
</dbReference>
<dbReference type="PROSITE" id="PS51192">
    <property type="entry name" value="HELICASE_ATP_BIND_1"/>
    <property type="match status" value="1"/>
</dbReference>
<dbReference type="GO" id="GO:0005524">
    <property type="term" value="F:ATP binding"/>
    <property type="evidence" value="ECO:0007669"/>
    <property type="project" value="InterPro"/>
</dbReference>
<evidence type="ECO:0000313" key="2">
    <source>
        <dbReference type="EMBL" id="QNP63182.1"/>
    </source>
</evidence>
<keyword evidence="3" id="KW-1185">Reference proteome</keyword>
<dbReference type="SUPFAM" id="SSF52540">
    <property type="entry name" value="P-loop containing nucleoside triphosphate hydrolases"/>
    <property type="match status" value="2"/>
</dbReference>
<keyword evidence="2" id="KW-0378">Hydrolase</keyword>
<dbReference type="SMART" id="SM00487">
    <property type="entry name" value="DEXDc"/>
    <property type="match status" value="1"/>
</dbReference>
<dbReference type="GO" id="GO:0005829">
    <property type="term" value="C:cytosol"/>
    <property type="evidence" value="ECO:0007669"/>
    <property type="project" value="TreeGrafter"/>
</dbReference>
<dbReference type="GO" id="GO:0016787">
    <property type="term" value="F:hydrolase activity"/>
    <property type="evidence" value="ECO:0007669"/>
    <property type="project" value="InterPro"/>
</dbReference>
<dbReference type="PANTHER" id="PTHR47396">
    <property type="entry name" value="TYPE I RESTRICTION ENZYME ECOKI R PROTEIN"/>
    <property type="match status" value="1"/>
</dbReference>